<dbReference type="GO" id="GO:0006508">
    <property type="term" value="P:proteolysis"/>
    <property type="evidence" value="ECO:0007669"/>
    <property type="project" value="InterPro"/>
</dbReference>
<reference evidence="1" key="1">
    <citation type="submission" date="2019-10" db="EMBL/GenBank/DDBJ databases">
        <authorList>
            <consortium name="DOE Joint Genome Institute"/>
            <person name="Kuo A."/>
            <person name="Miyauchi S."/>
            <person name="Kiss E."/>
            <person name="Drula E."/>
            <person name="Kohler A."/>
            <person name="Sanchez-Garcia M."/>
            <person name="Andreopoulos B."/>
            <person name="Barry K.W."/>
            <person name="Bonito G."/>
            <person name="Buee M."/>
            <person name="Carver A."/>
            <person name="Chen C."/>
            <person name="Cichocki N."/>
            <person name="Clum A."/>
            <person name="Culley D."/>
            <person name="Crous P.W."/>
            <person name="Fauchery L."/>
            <person name="Girlanda M."/>
            <person name="Hayes R."/>
            <person name="Keri Z."/>
            <person name="LaButti K."/>
            <person name="Lipzen A."/>
            <person name="Lombard V."/>
            <person name="Magnuson J."/>
            <person name="Maillard F."/>
            <person name="Morin E."/>
            <person name="Murat C."/>
            <person name="Nolan M."/>
            <person name="Ohm R."/>
            <person name="Pangilinan J."/>
            <person name="Pereira M."/>
            <person name="Perotto S."/>
            <person name="Peter M."/>
            <person name="Riley R."/>
            <person name="Sitrit Y."/>
            <person name="Stielow B."/>
            <person name="Szollosi G."/>
            <person name="Zifcakova L."/>
            <person name="Stursova M."/>
            <person name="Spatafora J.W."/>
            <person name="Tedersoo L."/>
            <person name="Vaario L.-M."/>
            <person name="Yamada A."/>
            <person name="Yan M."/>
            <person name="Wang P."/>
            <person name="Xu J."/>
            <person name="Bruns T."/>
            <person name="Baldrian P."/>
            <person name="Vilgalys R."/>
            <person name="Henrissat B."/>
            <person name="Grigoriev I.V."/>
            <person name="Hibbett D."/>
            <person name="Nagy L.G."/>
            <person name="Martin F.M."/>
        </authorList>
    </citation>
    <scope>NUCLEOTIDE SEQUENCE</scope>
    <source>
        <strain evidence="1">BED1</strain>
    </source>
</reference>
<dbReference type="InterPro" id="IPR038656">
    <property type="entry name" value="Peptidase_G1_sf"/>
</dbReference>
<dbReference type="InterPro" id="IPR013320">
    <property type="entry name" value="ConA-like_dom_sf"/>
</dbReference>
<dbReference type="Pfam" id="PF01828">
    <property type="entry name" value="Peptidase_A4"/>
    <property type="match status" value="1"/>
</dbReference>
<dbReference type="EMBL" id="WHUW01000058">
    <property type="protein sequence ID" value="KAF8430683.1"/>
    <property type="molecule type" value="Genomic_DNA"/>
</dbReference>
<keyword evidence="2" id="KW-1185">Reference proteome</keyword>
<accession>A0AAD4G8E9</accession>
<dbReference type="SUPFAM" id="SSF49899">
    <property type="entry name" value="Concanavalin A-like lectins/glucanases"/>
    <property type="match status" value="1"/>
</dbReference>
<sequence>MLEIGSNSLGYVYISILQTPDIVRSPCLSDNSPVQSSHPLCGKSAGWVVKGIVEQGSQTTIAGFKTVTFTGASAGKRDQGLQGPFGANTVEFYSSKVNTLRQ</sequence>
<evidence type="ECO:0000313" key="1">
    <source>
        <dbReference type="EMBL" id="KAF8430683.1"/>
    </source>
</evidence>
<dbReference type="AlphaFoldDB" id="A0AAD4G8E9"/>
<evidence type="ECO:0000313" key="2">
    <source>
        <dbReference type="Proteomes" id="UP001194468"/>
    </source>
</evidence>
<comment type="caution">
    <text evidence="1">The sequence shown here is derived from an EMBL/GenBank/DDBJ whole genome shotgun (WGS) entry which is preliminary data.</text>
</comment>
<gene>
    <name evidence="1" type="ORF">L210DRAFT_418814</name>
</gene>
<protein>
    <submittedName>
        <fullName evidence="1">Uncharacterized protein</fullName>
    </submittedName>
</protein>
<organism evidence="1 2">
    <name type="scientific">Boletus edulis BED1</name>
    <dbReference type="NCBI Taxonomy" id="1328754"/>
    <lineage>
        <taxon>Eukaryota</taxon>
        <taxon>Fungi</taxon>
        <taxon>Dikarya</taxon>
        <taxon>Basidiomycota</taxon>
        <taxon>Agaricomycotina</taxon>
        <taxon>Agaricomycetes</taxon>
        <taxon>Agaricomycetidae</taxon>
        <taxon>Boletales</taxon>
        <taxon>Boletineae</taxon>
        <taxon>Boletaceae</taxon>
        <taxon>Boletoideae</taxon>
        <taxon>Boletus</taxon>
    </lineage>
</organism>
<dbReference type="GO" id="GO:0070007">
    <property type="term" value="F:glutamic-type endopeptidase activity"/>
    <property type="evidence" value="ECO:0007669"/>
    <property type="project" value="InterPro"/>
</dbReference>
<dbReference type="Proteomes" id="UP001194468">
    <property type="component" value="Unassembled WGS sequence"/>
</dbReference>
<reference evidence="1" key="2">
    <citation type="journal article" date="2020" name="Nat. Commun.">
        <title>Large-scale genome sequencing of mycorrhizal fungi provides insights into the early evolution of symbiotic traits.</title>
        <authorList>
            <person name="Miyauchi S."/>
            <person name="Kiss E."/>
            <person name="Kuo A."/>
            <person name="Drula E."/>
            <person name="Kohler A."/>
            <person name="Sanchez-Garcia M."/>
            <person name="Morin E."/>
            <person name="Andreopoulos B."/>
            <person name="Barry K.W."/>
            <person name="Bonito G."/>
            <person name="Buee M."/>
            <person name="Carver A."/>
            <person name="Chen C."/>
            <person name="Cichocki N."/>
            <person name="Clum A."/>
            <person name="Culley D."/>
            <person name="Crous P.W."/>
            <person name="Fauchery L."/>
            <person name="Girlanda M."/>
            <person name="Hayes R.D."/>
            <person name="Keri Z."/>
            <person name="LaButti K."/>
            <person name="Lipzen A."/>
            <person name="Lombard V."/>
            <person name="Magnuson J."/>
            <person name="Maillard F."/>
            <person name="Murat C."/>
            <person name="Nolan M."/>
            <person name="Ohm R.A."/>
            <person name="Pangilinan J."/>
            <person name="Pereira M.F."/>
            <person name="Perotto S."/>
            <person name="Peter M."/>
            <person name="Pfister S."/>
            <person name="Riley R."/>
            <person name="Sitrit Y."/>
            <person name="Stielow J.B."/>
            <person name="Szollosi G."/>
            <person name="Zifcakova L."/>
            <person name="Stursova M."/>
            <person name="Spatafora J.W."/>
            <person name="Tedersoo L."/>
            <person name="Vaario L.M."/>
            <person name="Yamada A."/>
            <person name="Yan M."/>
            <person name="Wang P."/>
            <person name="Xu J."/>
            <person name="Bruns T."/>
            <person name="Baldrian P."/>
            <person name="Vilgalys R."/>
            <person name="Dunand C."/>
            <person name="Henrissat B."/>
            <person name="Grigoriev I.V."/>
            <person name="Hibbett D."/>
            <person name="Nagy L.G."/>
            <person name="Martin F.M."/>
        </authorList>
    </citation>
    <scope>NUCLEOTIDE SEQUENCE</scope>
    <source>
        <strain evidence="1">BED1</strain>
    </source>
</reference>
<proteinExistence type="predicted"/>
<dbReference type="InterPro" id="IPR000250">
    <property type="entry name" value="Peptidase_G1"/>
</dbReference>
<dbReference type="Gene3D" id="2.60.120.700">
    <property type="entry name" value="Peptidase G1"/>
    <property type="match status" value="1"/>
</dbReference>
<name>A0AAD4G8E9_BOLED</name>